<evidence type="ECO:0000256" key="3">
    <source>
        <dbReference type="ARBA" id="ARBA00022729"/>
    </source>
</evidence>
<dbReference type="InterPro" id="IPR011009">
    <property type="entry name" value="Kinase-like_dom_sf"/>
</dbReference>
<feature type="region of interest" description="Disordered" evidence="11">
    <location>
        <begin position="438"/>
        <end position="563"/>
    </location>
</feature>
<evidence type="ECO:0000256" key="9">
    <source>
        <dbReference type="PROSITE-ProRule" id="PRU00196"/>
    </source>
</evidence>
<evidence type="ECO:0000256" key="13">
    <source>
        <dbReference type="SAM" id="SignalP"/>
    </source>
</evidence>
<dbReference type="PROSITE" id="PS50878">
    <property type="entry name" value="RT_POL"/>
    <property type="match status" value="1"/>
</dbReference>
<feature type="domain" description="EGF-like" evidence="15">
    <location>
        <begin position="1228"/>
        <end position="1269"/>
    </location>
</feature>
<dbReference type="InterPro" id="IPR057774">
    <property type="entry name" value="D8C_UMOD/GP2/OIT3-like"/>
</dbReference>
<evidence type="ECO:0000259" key="17">
    <source>
        <dbReference type="PROSITE" id="PS50878"/>
    </source>
</evidence>
<feature type="compositionally biased region" description="Acidic residues" evidence="11">
    <location>
        <begin position="487"/>
        <end position="497"/>
    </location>
</feature>
<dbReference type="PANTHER" id="PTHR48071:SF18">
    <property type="entry name" value="DELETED IN MALIGNANT BRAIN TUMORS 1 PROTEIN-RELATED"/>
    <property type="match status" value="1"/>
</dbReference>
<dbReference type="PROSITE" id="PS00109">
    <property type="entry name" value="PROTEIN_KINASE_TYR"/>
    <property type="match status" value="1"/>
</dbReference>
<dbReference type="CDD" id="cd01650">
    <property type="entry name" value="RT_nLTR_like"/>
    <property type="match status" value="1"/>
</dbReference>
<dbReference type="PROSITE" id="PS50011">
    <property type="entry name" value="PROTEIN_KINASE_DOM"/>
    <property type="match status" value="1"/>
</dbReference>
<feature type="domain" description="EGF-like" evidence="15">
    <location>
        <begin position="231"/>
        <end position="271"/>
    </location>
</feature>
<dbReference type="InterPro" id="IPR000477">
    <property type="entry name" value="RT_dom"/>
</dbReference>
<dbReference type="FunFam" id="3.10.250.10:FF:000001">
    <property type="entry name" value="Lysyl oxidase 4 isoform X1"/>
    <property type="match status" value="1"/>
</dbReference>
<protein>
    <submittedName>
        <fullName evidence="18">TIE1 protein</fullName>
    </submittedName>
</protein>
<keyword evidence="3 13" id="KW-0732">Signal</keyword>
<dbReference type="Gene3D" id="3.30.200.20">
    <property type="entry name" value="Phosphorylase Kinase, domain 1"/>
    <property type="match status" value="1"/>
</dbReference>
<feature type="compositionally biased region" description="Basic residues" evidence="11">
    <location>
        <begin position="535"/>
        <end position="545"/>
    </location>
</feature>
<dbReference type="GO" id="GO:0004713">
    <property type="term" value="F:protein tyrosine kinase activity"/>
    <property type="evidence" value="ECO:0007669"/>
    <property type="project" value="UniProtKB-KW"/>
</dbReference>
<dbReference type="PROSITE" id="PS00010">
    <property type="entry name" value="ASX_HYDROXYL"/>
    <property type="match status" value="3"/>
</dbReference>
<dbReference type="SUPFAM" id="SSF56672">
    <property type="entry name" value="DNA/RNA polymerases"/>
    <property type="match status" value="1"/>
</dbReference>
<dbReference type="Pfam" id="PF00078">
    <property type="entry name" value="RVT_1"/>
    <property type="match status" value="1"/>
</dbReference>
<gene>
    <name evidence="18" type="primary">TIE1</name>
    <name evidence="18" type="ORF">BLAG_LOCUS25669</name>
</gene>
<dbReference type="InterPro" id="IPR000719">
    <property type="entry name" value="Prot_kinase_dom"/>
</dbReference>
<keyword evidence="6 9" id="KW-1015">Disulfide bond</keyword>
<dbReference type="InterPro" id="IPR001190">
    <property type="entry name" value="SRCR"/>
</dbReference>
<dbReference type="InterPro" id="IPR009030">
    <property type="entry name" value="Growth_fac_rcpt_cys_sf"/>
</dbReference>
<dbReference type="SMART" id="SM00181">
    <property type="entry name" value="EGF"/>
    <property type="match status" value="3"/>
</dbReference>
<comment type="caution">
    <text evidence="9">Lacks conserved residue(s) required for the propagation of feature annotation.</text>
</comment>
<keyword evidence="7" id="KW-0325">Glycoprotein</keyword>
<dbReference type="InterPro" id="IPR001881">
    <property type="entry name" value="EGF-like_Ca-bd_dom"/>
</dbReference>
<feature type="domain" description="SRCR" evidence="16">
    <location>
        <begin position="153"/>
        <end position="260"/>
    </location>
</feature>
<evidence type="ECO:0000259" key="14">
    <source>
        <dbReference type="PROSITE" id="PS50011"/>
    </source>
</evidence>
<dbReference type="GO" id="GO:0005509">
    <property type="term" value="F:calcium ion binding"/>
    <property type="evidence" value="ECO:0007669"/>
    <property type="project" value="InterPro"/>
</dbReference>
<dbReference type="Pfam" id="PF00530">
    <property type="entry name" value="SRCR"/>
    <property type="match status" value="2"/>
</dbReference>
<feature type="region of interest" description="Disordered" evidence="11">
    <location>
        <begin position="1410"/>
        <end position="1441"/>
    </location>
</feature>
<keyword evidence="12" id="KW-0472">Membrane</keyword>
<dbReference type="Proteomes" id="UP000838412">
    <property type="component" value="Chromosome 9"/>
</dbReference>
<keyword evidence="2 8" id="KW-0245">EGF-like domain</keyword>
<dbReference type="InterPro" id="IPR043502">
    <property type="entry name" value="DNA/RNA_pol_sf"/>
</dbReference>
<dbReference type="InterPro" id="IPR009017">
    <property type="entry name" value="GFP"/>
</dbReference>
<dbReference type="PRINTS" id="PR00258">
    <property type="entry name" value="SPERACTRCPTR"/>
</dbReference>
<feature type="domain" description="Reverse transcriptase" evidence="17">
    <location>
        <begin position="727"/>
        <end position="978"/>
    </location>
</feature>
<dbReference type="PANTHER" id="PTHR48071">
    <property type="entry name" value="SRCR DOMAIN-CONTAINING PROTEIN"/>
    <property type="match status" value="1"/>
</dbReference>
<dbReference type="FunFam" id="3.10.250.10:FF:000011">
    <property type="entry name" value="Scavenger receptor class A member 5"/>
    <property type="match status" value="1"/>
</dbReference>
<evidence type="ECO:0000259" key="15">
    <source>
        <dbReference type="PROSITE" id="PS50026"/>
    </source>
</evidence>
<keyword evidence="12" id="KW-1133">Transmembrane helix</keyword>
<evidence type="ECO:0000256" key="11">
    <source>
        <dbReference type="SAM" id="MobiDB-lite"/>
    </source>
</evidence>
<dbReference type="InterPro" id="IPR017441">
    <property type="entry name" value="Protein_kinase_ATP_BS"/>
</dbReference>
<dbReference type="Pfam" id="PF23283">
    <property type="entry name" value="D8C_UMOD"/>
    <property type="match status" value="1"/>
</dbReference>
<feature type="compositionally biased region" description="Polar residues" evidence="11">
    <location>
        <begin position="515"/>
        <end position="525"/>
    </location>
</feature>
<dbReference type="PROSITE" id="PS00107">
    <property type="entry name" value="PROTEIN_KINASE_ATP"/>
    <property type="match status" value="1"/>
</dbReference>
<evidence type="ECO:0000256" key="7">
    <source>
        <dbReference type="ARBA" id="ARBA00023180"/>
    </source>
</evidence>
<keyword evidence="4" id="KW-0677">Repeat</keyword>
<feature type="compositionally biased region" description="Basic residues" evidence="11">
    <location>
        <begin position="1410"/>
        <end position="1419"/>
    </location>
</feature>
<keyword evidence="19" id="KW-1185">Reference proteome</keyword>
<dbReference type="SMART" id="SM00179">
    <property type="entry name" value="EGF_CA"/>
    <property type="match status" value="3"/>
</dbReference>
<evidence type="ECO:0000256" key="10">
    <source>
        <dbReference type="PROSITE-ProRule" id="PRU10141"/>
    </source>
</evidence>
<feature type="disulfide bond" evidence="9">
    <location>
        <begin position="1166"/>
        <end position="1227"/>
    </location>
</feature>
<comment type="subcellular location">
    <subcellularLocation>
        <location evidence="1">Membrane</location>
        <topology evidence="1">Single-pass type I membrane protein</topology>
    </subcellularLocation>
</comment>
<dbReference type="SUPFAM" id="SSF56112">
    <property type="entry name" value="Protein kinase-like (PK-like)"/>
    <property type="match status" value="1"/>
</dbReference>
<dbReference type="Gene3D" id="2.10.25.10">
    <property type="entry name" value="Laminin"/>
    <property type="match status" value="2"/>
</dbReference>
<dbReference type="Gene3D" id="1.10.510.10">
    <property type="entry name" value="Transferase(Phosphotransferase) domain 1"/>
    <property type="match status" value="1"/>
</dbReference>
<evidence type="ECO:0000256" key="6">
    <source>
        <dbReference type="ARBA" id="ARBA00023157"/>
    </source>
</evidence>
<evidence type="ECO:0000313" key="18">
    <source>
        <dbReference type="EMBL" id="CAH1274736.1"/>
    </source>
</evidence>
<keyword evidence="5" id="KW-0829">Tyrosine-protein kinase</keyword>
<feature type="compositionally biased region" description="Polar residues" evidence="11">
    <location>
        <begin position="463"/>
        <end position="486"/>
    </location>
</feature>
<proteinExistence type="predicted"/>
<dbReference type="InterPro" id="IPR008266">
    <property type="entry name" value="Tyr_kinase_AS"/>
</dbReference>
<evidence type="ECO:0000256" key="12">
    <source>
        <dbReference type="SAM" id="Phobius"/>
    </source>
</evidence>
<dbReference type="InterPro" id="IPR018097">
    <property type="entry name" value="EGF_Ca-bd_CS"/>
</dbReference>
<evidence type="ECO:0000256" key="5">
    <source>
        <dbReference type="ARBA" id="ARBA00023137"/>
    </source>
</evidence>
<feature type="disulfide bond" evidence="9">
    <location>
        <begin position="1153"/>
        <end position="1217"/>
    </location>
</feature>
<evidence type="ECO:0000256" key="2">
    <source>
        <dbReference type="ARBA" id="ARBA00022536"/>
    </source>
</evidence>
<dbReference type="EMBL" id="OV696694">
    <property type="protein sequence ID" value="CAH1274736.1"/>
    <property type="molecule type" value="Genomic_DNA"/>
</dbReference>
<dbReference type="GO" id="GO:0005524">
    <property type="term" value="F:ATP binding"/>
    <property type="evidence" value="ECO:0007669"/>
    <property type="project" value="UniProtKB-UniRule"/>
</dbReference>
<keyword evidence="5" id="KW-0418">Kinase</keyword>
<dbReference type="InterPro" id="IPR036772">
    <property type="entry name" value="SRCR-like_dom_sf"/>
</dbReference>
<dbReference type="Pfam" id="PF07714">
    <property type="entry name" value="PK_Tyr_Ser-Thr"/>
    <property type="match status" value="1"/>
</dbReference>
<dbReference type="InterPro" id="IPR020635">
    <property type="entry name" value="Tyr_kinase_cat_dom"/>
</dbReference>
<dbReference type="GO" id="GO:0016020">
    <property type="term" value="C:membrane"/>
    <property type="evidence" value="ECO:0007669"/>
    <property type="project" value="UniProtKB-SubCell"/>
</dbReference>
<accession>A0A8K0F1J1</accession>
<keyword evidence="10" id="KW-0067">ATP-binding</keyword>
<feature type="disulfide bond" evidence="9">
    <location>
        <begin position="1197"/>
        <end position="1207"/>
    </location>
</feature>
<sequence>MGWRSPGTLVLFLVISLLDSAFSVVNDPCSDYIVLNEAWRNVQQVNDGSADNCDSGFTGKWYRFKGPAGHAMPTKAPPSVYRCGTDAPMWMNGTHPTLADGEVSRQVCVYWSGNTCNWQTNIKVRACRTGYFVYKLPAAPGCYRAYCGESAGIRLVGGSSNEGRVEVFHNGQWGTVCDDSWHLSDAHVVCRQLGYPRATAAPHRAAFGQGSGQIWLYNVACSGSETSITDYVNECAAHSDNCDPNATCTNTPGSFTCTCAEGYYGNGTSCTGKACPKRSVPDFADIVLEALPVTECSEPALHVFRLGQDNSVRKANYGRFCTTVPIVVEVPGQRAASARPACSATLRSVSPRLNRLETIVTASRIPDEFDDNYVRTWLSRYGQVLVSKMVTYRDKPSIRNGSRQYKMVLKPGVNIPSSWRMADGRLVFFRYVGQTKGPVPEAGGSNPPAAGPVQPTPAAPQASPEQSNPDGELLSQESSSQVPNDSENSEAEDTDEFSDAHEPDKGGRELFLAPTPSSGNQSEGTQPPAGDQRKSSRRSRRRKKGEGKIETPSQKSPDDMEVDKKLKRQYQSTKDALAALETSEAQGAIVRSRIKHFEDGEKCTSFFLKQAASNGRKKRISAVRDSAGQVVREDDKISDVFRQFYEDLFTEEPVDLVASNQLCDSLENILDPEEPQLLETPLTPDELLTSVLSMENNKCPGSDGLPKEFYTTFWHLVADDLLSVFKEVFEDGELSPSQKFGVVTLLPKKGDELDPKNRRPISLLNTDYKLLTKALNNRLPSVAASVLHSDQTCGVPDRSIQCNLRLIRDIVVYANTTNIDCAIVSLDQAKAFDRVNISFLHKTLTKMGFGPSFRKWVSILYRDITSSVLVNDSLSQPFALTRGVRQGCPLSPLLYAISLEPFAATVRNDTEVHGVKLPGGHEAKMSLYADDNSAFPTSDKSIARLFELVELYNRGSGSKLNLDKCEGLWLGKWRNRSISPVNIKWTSGSIRLLGGAFGNIDMSLINWKEGQRKFVGTLQMWGARSLSFTGKVTVANALAAAKLWYLASVFIPPDSVIKGINTALFNFFWDNRREMVSRNTIYLPPEKGGWGLIHIAKKAKCLYSRPFSDILSQGELPWVQLARYWLGIRLVGGNFFNDGRVEVLHDGQWGTICDDGWQLNDAHVVCRQLGYTGAAKARGSASFGRGTGQIWLDNVRCAGFETSITDCLHRGWGSHDCDHSEDAGVVCDPYECLHDGNNTCHSQATCSNTTGSFTCNCNTGFAGNGVICTDVNECVVHTHNCYPNATCTNTPGSFTCACAEGYYGSGTSCTATVVSKAIITNAPSGLSSLGGRGIRQPPMFADIVLEALPVTECPEPVLHVFRLGQDNSVRKVTSKFPLVPVIAGVVAAVVVSFAAGTALMFYKYRRRRKERTNASKRHPGPTALRQLEESRLEAPPQQARRQEERLFLRPTSIVNELRPSLADDTEPPFDIPLRIMASERELAWKDISLSSSLLGAGNFGEVRKGTVKIDGSEIQSAIKMLKRGADEESKEEFQQEVDVMRHVGFHPNIINLLGVCNHKGQRYMALELATSGDLLKYLRKSRVHEMGRPYANMRPEVVPFSTLSRVLLMRIACDVASGMKHLAAKDVIHRDLAARNVLLTDSLIAKVADFGLSREGTYKQKSGKAIPFRSTAIEALSTKIYTTKSDLRHTLQWDEVETFDEKAA</sequence>
<dbReference type="PROSITE" id="PS50026">
    <property type="entry name" value="EGF_3"/>
    <property type="match status" value="3"/>
</dbReference>
<dbReference type="Gene3D" id="3.10.250.10">
    <property type="entry name" value="SRCR-like domain"/>
    <property type="match status" value="2"/>
</dbReference>
<dbReference type="InterPro" id="IPR000152">
    <property type="entry name" value="EGF-type_Asp/Asn_hydroxyl_site"/>
</dbReference>
<dbReference type="InterPro" id="IPR000742">
    <property type="entry name" value="EGF"/>
</dbReference>
<evidence type="ECO:0000313" key="19">
    <source>
        <dbReference type="Proteomes" id="UP000838412"/>
    </source>
</evidence>
<dbReference type="SMART" id="SM00202">
    <property type="entry name" value="SR"/>
    <property type="match status" value="2"/>
</dbReference>
<dbReference type="CDD" id="cd00054">
    <property type="entry name" value="EGF_CA"/>
    <property type="match status" value="3"/>
</dbReference>
<evidence type="ECO:0000259" key="16">
    <source>
        <dbReference type="PROSITE" id="PS50287"/>
    </source>
</evidence>
<dbReference type="PROSITE" id="PS00420">
    <property type="entry name" value="SRCR_1"/>
    <property type="match status" value="2"/>
</dbReference>
<dbReference type="SUPFAM" id="SSF56487">
    <property type="entry name" value="SRCR-like"/>
    <property type="match status" value="2"/>
</dbReference>
<dbReference type="OrthoDB" id="6507057at2759"/>
<feature type="domain" description="EGF-like" evidence="15">
    <location>
        <begin position="1270"/>
        <end position="1310"/>
    </location>
</feature>
<feature type="binding site" evidence="10">
    <location>
        <position position="1519"/>
    </location>
    <ligand>
        <name>ATP</name>
        <dbReference type="ChEBI" id="CHEBI:30616"/>
    </ligand>
</feature>
<name>A0A8K0F1J1_BRALA</name>
<dbReference type="SUPFAM" id="SSF57184">
    <property type="entry name" value="Growth factor receptor domain"/>
    <property type="match status" value="1"/>
</dbReference>
<feature type="signal peptide" evidence="13">
    <location>
        <begin position="1"/>
        <end position="23"/>
    </location>
</feature>
<keyword evidence="5" id="KW-0808">Transferase</keyword>
<reference evidence="18" key="1">
    <citation type="submission" date="2022-01" db="EMBL/GenBank/DDBJ databases">
        <authorList>
            <person name="Braso-Vives M."/>
        </authorList>
    </citation>
    <scope>NUCLEOTIDE SEQUENCE</scope>
</reference>
<dbReference type="PROSITE" id="PS01186">
    <property type="entry name" value="EGF_2"/>
    <property type="match status" value="3"/>
</dbReference>
<dbReference type="InterPro" id="IPR001245">
    <property type="entry name" value="Ser-Thr/Tyr_kinase_cat_dom"/>
</dbReference>
<dbReference type="InterPro" id="IPR024731">
    <property type="entry name" value="NELL2-like_EGF"/>
</dbReference>
<dbReference type="PROSITE" id="PS01187">
    <property type="entry name" value="EGF_CA"/>
    <property type="match status" value="1"/>
</dbReference>
<feature type="chain" id="PRO_5035465695" evidence="13">
    <location>
        <begin position="24"/>
        <end position="1704"/>
    </location>
</feature>
<keyword evidence="10" id="KW-0547">Nucleotide-binding</keyword>
<keyword evidence="12" id="KW-0812">Transmembrane</keyword>
<feature type="transmembrane region" description="Helical" evidence="12">
    <location>
        <begin position="1378"/>
        <end position="1402"/>
    </location>
</feature>
<dbReference type="Pfam" id="PF12947">
    <property type="entry name" value="EGF_3"/>
    <property type="match status" value="2"/>
</dbReference>
<evidence type="ECO:0000256" key="4">
    <source>
        <dbReference type="ARBA" id="ARBA00022737"/>
    </source>
</evidence>
<dbReference type="FunFam" id="2.10.25.10:FF:000038">
    <property type="entry name" value="Fibrillin 2"/>
    <property type="match status" value="3"/>
</dbReference>
<evidence type="ECO:0000256" key="1">
    <source>
        <dbReference type="ARBA" id="ARBA00004479"/>
    </source>
</evidence>
<dbReference type="PROSITE" id="PS50287">
    <property type="entry name" value="SRCR_2"/>
    <property type="match status" value="2"/>
</dbReference>
<feature type="compositionally biased region" description="Basic and acidic residues" evidence="11">
    <location>
        <begin position="498"/>
        <end position="508"/>
    </location>
</feature>
<organism evidence="18 19">
    <name type="scientific">Branchiostoma lanceolatum</name>
    <name type="common">Common lancelet</name>
    <name type="synonym">Amphioxus lanceolatum</name>
    <dbReference type="NCBI Taxonomy" id="7740"/>
    <lineage>
        <taxon>Eukaryota</taxon>
        <taxon>Metazoa</taxon>
        <taxon>Chordata</taxon>
        <taxon>Cephalochordata</taxon>
        <taxon>Leptocardii</taxon>
        <taxon>Amphioxiformes</taxon>
        <taxon>Branchiostomatidae</taxon>
        <taxon>Branchiostoma</taxon>
    </lineage>
</organism>
<dbReference type="SMART" id="SM00219">
    <property type="entry name" value="TyrKc"/>
    <property type="match status" value="1"/>
</dbReference>
<dbReference type="Gene3D" id="2.40.155.10">
    <property type="entry name" value="Green fluorescent protein"/>
    <property type="match status" value="1"/>
</dbReference>
<evidence type="ECO:0000256" key="8">
    <source>
        <dbReference type="PROSITE-ProRule" id="PRU00076"/>
    </source>
</evidence>
<feature type="domain" description="SRCR" evidence="16">
    <location>
        <begin position="1128"/>
        <end position="1228"/>
    </location>
</feature>
<feature type="domain" description="Protein kinase" evidence="14">
    <location>
        <begin position="1488"/>
        <end position="1704"/>
    </location>
</feature>